<dbReference type="CDD" id="cd02440">
    <property type="entry name" value="AdoMet_MTases"/>
    <property type="match status" value="1"/>
</dbReference>
<dbReference type="SUPFAM" id="SSF53335">
    <property type="entry name" value="S-adenosyl-L-methionine-dependent methyltransferases"/>
    <property type="match status" value="1"/>
</dbReference>
<dbReference type="Proteomes" id="UP000218965">
    <property type="component" value="Chromosome"/>
</dbReference>
<sequence length="283" mass="30718">MVEGRVTRGTTGVNRLRRMDRYIAAHPAWRAAAVPLAVDLGYGASWWTARELLLRLRSVRPDARVTGIEIDPARVRHAHEQAEAARAAGESGLDGLRFVVGGFEVPLPGGERPAVIRAANVLRQYDEGEVAAAWELMLKRLAPGGLLVEGTSNEVGRVASWVSLRPEVGPETFTIALHLDALRTGDVTGRGGVATAEALPSVVAERLPKVLIHRNVSGEGVHELLRALDDQWMRAAPLGAFSARQRWIAAVQGLRDAGWPVRDGVSRWRLGELTVDWSAVAPR</sequence>
<evidence type="ECO:0000313" key="1">
    <source>
        <dbReference type="EMBL" id="BAU33248.1"/>
    </source>
</evidence>
<dbReference type="InterPro" id="IPR029063">
    <property type="entry name" value="SAM-dependent_MTases_sf"/>
</dbReference>
<gene>
    <name evidence="1" type="ORF">MalAC0309_2407</name>
</gene>
<reference evidence="1 2" key="2">
    <citation type="submission" date="2016-01" db="EMBL/GenBank/DDBJ databases">
        <title>Microcella alkaliphila JAM AC0309 whole genome shotgun sequence.</title>
        <authorList>
            <person name="Kurata A."/>
            <person name="Hirose Y."/>
            <person name="Kishimoto N."/>
            <person name="Kobayashi T."/>
        </authorList>
    </citation>
    <scope>NUCLEOTIDE SEQUENCE [LARGE SCALE GENOMIC DNA]</scope>
    <source>
        <strain evidence="1 2">JAM AC0309</strain>
    </source>
</reference>
<organism evidence="1 2">
    <name type="scientific">Microcella alkaliphila</name>
    <dbReference type="NCBI Taxonomy" id="279828"/>
    <lineage>
        <taxon>Bacteria</taxon>
        <taxon>Bacillati</taxon>
        <taxon>Actinomycetota</taxon>
        <taxon>Actinomycetes</taxon>
        <taxon>Micrococcales</taxon>
        <taxon>Microbacteriaceae</taxon>
        <taxon>Microcella</taxon>
    </lineage>
</organism>
<protein>
    <recommendedName>
        <fullName evidence="3">Class I SAM-dependent methyltransferase</fullName>
    </recommendedName>
</protein>
<evidence type="ECO:0008006" key="3">
    <source>
        <dbReference type="Google" id="ProtNLM"/>
    </source>
</evidence>
<proteinExistence type="predicted"/>
<evidence type="ECO:0000313" key="2">
    <source>
        <dbReference type="Proteomes" id="UP000218965"/>
    </source>
</evidence>
<dbReference type="KEGG" id="malk:MalAC0309_2407"/>
<dbReference type="AlphaFoldDB" id="A0A0U5BBY0"/>
<name>A0A0U5BBY0_9MICO</name>
<dbReference type="Gene3D" id="3.40.50.150">
    <property type="entry name" value="Vaccinia Virus protein VP39"/>
    <property type="match status" value="1"/>
</dbReference>
<dbReference type="EMBL" id="AP017315">
    <property type="protein sequence ID" value="BAU33248.1"/>
    <property type="molecule type" value="Genomic_DNA"/>
</dbReference>
<accession>A0A0U5BBY0</accession>
<reference evidence="2" key="1">
    <citation type="submission" date="2015-12" db="EMBL/GenBank/DDBJ databases">
        <authorList>
            <person name="Shamseldin A."/>
            <person name="Moawad H."/>
            <person name="Abd El-Rahim W.M."/>
            <person name="Sadowsky M.J."/>
        </authorList>
    </citation>
    <scope>NUCLEOTIDE SEQUENCE [LARGE SCALE GENOMIC DNA]</scope>
    <source>
        <strain evidence="2">JAM AC0309</strain>
    </source>
</reference>